<dbReference type="EnsemblMetazoa" id="GAUT015287-RA">
    <property type="protein sequence ID" value="GAUT015287-PA"/>
    <property type="gene ID" value="GAUT015287"/>
</dbReference>
<protein>
    <submittedName>
        <fullName evidence="1">Uncharacterized protein</fullName>
    </submittedName>
</protein>
<accession>A0A1A9UU35</accession>
<dbReference type="AlphaFoldDB" id="A0A1A9UU35"/>
<evidence type="ECO:0000313" key="2">
    <source>
        <dbReference type="Proteomes" id="UP000078200"/>
    </source>
</evidence>
<name>A0A1A9UU35_GLOAU</name>
<evidence type="ECO:0000313" key="1">
    <source>
        <dbReference type="EnsemblMetazoa" id="GAUT015287-PA"/>
    </source>
</evidence>
<dbReference type="Proteomes" id="UP000078200">
    <property type="component" value="Unassembled WGS sequence"/>
</dbReference>
<dbReference type="VEuPathDB" id="VectorBase:GAUT015287"/>
<proteinExistence type="predicted"/>
<reference evidence="1" key="1">
    <citation type="submission" date="2020-05" db="UniProtKB">
        <authorList>
            <consortium name="EnsemblMetazoa"/>
        </authorList>
    </citation>
    <scope>IDENTIFICATION</scope>
    <source>
        <strain evidence="1">TTRI</strain>
    </source>
</reference>
<sequence>MAIKCLQVHTIYERATGVVGVGHVVKAAKLIKIIVVVEIVEVVKLLEVFDVIEVVEVVKIAVVIQIVGVVGVVGIVQVLGVLEIVKAVEVVEIVNVVEIIGIVQVVKVLEVIGVGMVIGIVQAVKITRIIIFLGEMMGVQESDSNLCSYVDKLQIGGNSYSEYVLQINMKEKRKEEKRRATGVMFLQTNYNKADIPSRLANNSSVQMEARERENSFAFTKHVCRTRTIIDVENTWSRIVEGYGQYLPCNDKSAMRGIYPANTR</sequence>
<organism evidence="1 2">
    <name type="scientific">Glossina austeni</name>
    <name type="common">Savannah tsetse fly</name>
    <dbReference type="NCBI Taxonomy" id="7395"/>
    <lineage>
        <taxon>Eukaryota</taxon>
        <taxon>Metazoa</taxon>
        <taxon>Ecdysozoa</taxon>
        <taxon>Arthropoda</taxon>
        <taxon>Hexapoda</taxon>
        <taxon>Insecta</taxon>
        <taxon>Pterygota</taxon>
        <taxon>Neoptera</taxon>
        <taxon>Endopterygota</taxon>
        <taxon>Diptera</taxon>
        <taxon>Brachycera</taxon>
        <taxon>Muscomorpha</taxon>
        <taxon>Hippoboscoidea</taxon>
        <taxon>Glossinidae</taxon>
        <taxon>Glossina</taxon>
    </lineage>
</organism>
<keyword evidence="2" id="KW-1185">Reference proteome</keyword>